<keyword evidence="3" id="KW-1185">Reference proteome</keyword>
<evidence type="ECO:0000313" key="3">
    <source>
        <dbReference type="Proteomes" id="UP001470230"/>
    </source>
</evidence>
<reference evidence="2 3" key="1">
    <citation type="submission" date="2024-04" db="EMBL/GenBank/DDBJ databases">
        <title>Tritrichomonas musculus Genome.</title>
        <authorList>
            <person name="Alves-Ferreira E."/>
            <person name="Grigg M."/>
            <person name="Lorenzi H."/>
            <person name="Galac M."/>
        </authorList>
    </citation>
    <scope>NUCLEOTIDE SEQUENCE [LARGE SCALE GENOMIC DNA]</scope>
    <source>
        <strain evidence="2 3">EAF2021</strain>
    </source>
</reference>
<organism evidence="2 3">
    <name type="scientific">Tritrichomonas musculus</name>
    <dbReference type="NCBI Taxonomy" id="1915356"/>
    <lineage>
        <taxon>Eukaryota</taxon>
        <taxon>Metamonada</taxon>
        <taxon>Parabasalia</taxon>
        <taxon>Tritrichomonadida</taxon>
        <taxon>Tritrichomonadidae</taxon>
        <taxon>Tritrichomonas</taxon>
    </lineage>
</organism>
<dbReference type="EMBL" id="JAPFFF010000024">
    <property type="protein sequence ID" value="KAK8850096.1"/>
    <property type="molecule type" value="Genomic_DNA"/>
</dbReference>
<accession>A0ABR2HN05</accession>
<feature type="chain" id="PRO_5047285866" evidence="1">
    <location>
        <begin position="19"/>
        <end position="1206"/>
    </location>
</feature>
<proteinExistence type="predicted"/>
<dbReference type="Proteomes" id="UP001470230">
    <property type="component" value="Unassembled WGS sequence"/>
</dbReference>
<keyword evidence="1" id="KW-0732">Signal</keyword>
<sequence length="1206" mass="141966">MFFLISFVLANNYCVGESEESCKNMCKNIETNFDVFFDEIPEDDIFDPNDERIHNIFIADNVTYYNSKHNFIFCDPSIYLVYPEMVEKMIIKDGIYVNSNERLKNVPLYFEFDYYSYIQVETDEKSNIKPFIIYSIYFSDYYFSNFAVRFLTDIFPENLVTISTYQGYKVGIVGKTSYLEKLFANPEIIDTNKDIPYYCLSDKENKCEKYSSLYDLIQIDSISDLKFFSSYILIVDTSEQVVVSSYCRRDYIHIIGMEGSDVTYYPNFQPDDGDFYAIMHDDFIEMMNVLYEGEGKFTFSPSYNFSLFATTKTYKYDFTIKSREPFKKHKSYIYPLKEDYQIVLDKKINVPEYSLFHGPKYLSGLFEPGKFIDKDIFFDVTVDTLREVEYQNVTYYFTKGDHQIPKHWKMPCRFQGNEPNETNFIFDDVFFYTGEQIDNFIDVNIFPSTSYNKITIKPASTFYLKSFKNIYNKEMIEEYTILVEKDFYMTGEAHNPSYDANEISHDQCKIKGSGTIHFTNATFMNDVKEFCKYDDTIKFHLQKNEWKDYNICLGQYDINSCKAEIKDISKAGNDEWLWARHYRTIESFITFNYIYVADKYFFTDCELQYYHKLAITPKAHLTILYSNYSQITLYNDHVSIYYEDALMETEIYGQTSTSRLTIIHLYYHSQTLSDYNYEEIRSSKEAFQIYYKQPSTGFNIRFFFNYEKVKLIMKYVENVVPNSIELAGKCQMYIREPYYEMMSMFKVSGTIAFSINPDNDFKMILFSDKPIESDDFIDFICISEIDKFNEYASFAEKSHIFKDISLNITGRNYGYTVFFFYGDITISMDVLDNSTITFIDDKLRIANNCIKKTDRFICTFLFESENKFIINVKNSLQIYYFSLNKTAPSIDFKTSMQSLEIFPNELIQNYAEKDLKINLLSPITITSPVPRYLQGLFGSTPIQFSKNWSYYHLSEDGKALYNGLQDSLSFSNVKDDSNLPDNIVLAVGKNDVLSIPTTWQKDHNIYIYQYKGSDLKCNSATSFFFYLECLKINDKFQLLVGSLYFTVPEIIYLDTILSYYYYLDIYLYNITLDITGNKRTDVYMIYPNFATRTTKLCRIYSRDQSCTLALHSDDDFYSYYTIRILTISSNIHVTYWGEFDHICYSSKKEFVSKCTGGYYIATDLNSLFAAVKSYPKYTIQVAEDLTIPFPTQDTFNISPVNGKIRI</sequence>
<gene>
    <name evidence="2" type="ORF">M9Y10_018207</name>
</gene>
<name>A0ABR2HN05_9EUKA</name>
<comment type="caution">
    <text evidence="2">The sequence shown here is derived from an EMBL/GenBank/DDBJ whole genome shotgun (WGS) entry which is preliminary data.</text>
</comment>
<feature type="signal peptide" evidence="1">
    <location>
        <begin position="1"/>
        <end position="18"/>
    </location>
</feature>
<protein>
    <submittedName>
        <fullName evidence="2">Uncharacterized protein</fullName>
    </submittedName>
</protein>
<evidence type="ECO:0000256" key="1">
    <source>
        <dbReference type="SAM" id="SignalP"/>
    </source>
</evidence>
<evidence type="ECO:0000313" key="2">
    <source>
        <dbReference type="EMBL" id="KAK8850096.1"/>
    </source>
</evidence>